<sequence length="227" mass="24637">MPLISVNFQAITFFRDLRTLMRADFSLTLKSFEIMTGYFSFSPRNAYSRWGGNSLSSTYGGSSSEDWLFFGSTTLRSDLGGNVNVLGNVTIDIGSYGTPDQDVFSKSQCVRPPGFGTARAFERGHLTTTTTSVDNVGSLDTSSSAGHTSKDGVIDVGSNSVDEGSDTRSNTSTGEYSINILFCFSILNNVVCVHFAGYHQDNVVCVYVAGYHQFQLADSLQTDYGDE</sequence>
<feature type="compositionally biased region" description="Polar residues" evidence="1">
    <location>
        <begin position="157"/>
        <end position="171"/>
    </location>
</feature>
<comment type="caution">
    <text evidence="2">The sequence shown here is derived from an EMBL/GenBank/DDBJ whole genome shotgun (WGS) entry which is preliminary data.</text>
</comment>
<reference evidence="2" key="1">
    <citation type="journal article" date="2019" name="Sci. Rep.">
        <title>Draft genome of Tanacetum cinerariifolium, the natural source of mosquito coil.</title>
        <authorList>
            <person name="Yamashiro T."/>
            <person name="Shiraishi A."/>
            <person name="Satake H."/>
            <person name="Nakayama K."/>
        </authorList>
    </citation>
    <scope>NUCLEOTIDE SEQUENCE</scope>
</reference>
<proteinExistence type="predicted"/>
<name>A0A6L2JSS2_TANCI</name>
<dbReference type="EMBL" id="BKCJ010001263">
    <property type="protein sequence ID" value="GEU40131.1"/>
    <property type="molecule type" value="Genomic_DNA"/>
</dbReference>
<evidence type="ECO:0000256" key="1">
    <source>
        <dbReference type="SAM" id="MobiDB-lite"/>
    </source>
</evidence>
<dbReference type="AlphaFoldDB" id="A0A6L2JSS2"/>
<evidence type="ECO:0000313" key="2">
    <source>
        <dbReference type="EMBL" id="GEU40131.1"/>
    </source>
</evidence>
<feature type="region of interest" description="Disordered" evidence="1">
    <location>
        <begin position="137"/>
        <end position="171"/>
    </location>
</feature>
<organism evidence="2">
    <name type="scientific">Tanacetum cinerariifolium</name>
    <name type="common">Dalmatian daisy</name>
    <name type="synonym">Chrysanthemum cinerariifolium</name>
    <dbReference type="NCBI Taxonomy" id="118510"/>
    <lineage>
        <taxon>Eukaryota</taxon>
        <taxon>Viridiplantae</taxon>
        <taxon>Streptophyta</taxon>
        <taxon>Embryophyta</taxon>
        <taxon>Tracheophyta</taxon>
        <taxon>Spermatophyta</taxon>
        <taxon>Magnoliopsida</taxon>
        <taxon>eudicotyledons</taxon>
        <taxon>Gunneridae</taxon>
        <taxon>Pentapetalae</taxon>
        <taxon>asterids</taxon>
        <taxon>campanulids</taxon>
        <taxon>Asterales</taxon>
        <taxon>Asteraceae</taxon>
        <taxon>Asteroideae</taxon>
        <taxon>Anthemideae</taxon>
        <taxon>Anthemidinae</taxon>
        <taxon>Tanacetum</taxon>
    </lineage>
</organism>
<protein>
    <submittedName>
        <fullName evidence="2">Uncharacterized protein</fullName>
    </submittedName>
</protein>
<gene>
    <name evidence="2" type="ORF">Tci_012109</name>
</gene>
<accession>A0A6L2JSS2</accession>
<feature type="compositionally biased region" description="Polar residues" evidence="1">
    <location>
        <begin position="137"/>
        <end position="147"/>
    </location>
</feature>